<keyword evidence="1" id="KW-0472">Membrane</keyword>
<sequence length="361" mass="40813">MKKHLPLLLHLLLWLGLLALALWVHFGIDRTEMPLSWVALDVAQTFAFHLVLFYLNWFILLRILAKGNVLGYALAVLLSLVLFAAVRSPIEIFQIEKQASVSPKAAEVLRKHPNQVELKNVMIPLLVMGLMNVFLSSSLRVTGEYLRNERRRKELELQHTSTELELLKAQVNPHFLFNTLNNIYSLAYQNSPATPDAILKLSLLLRYQLYETNTPVVALEREVEYLEHLLDLHRLRLTDPALLTFQVNGAINGISIPPMLLMPLVENMFKHGLTTAPMEVTLSSEPGSLTFTTKNRLKGSGPQGSFGGIGLQNLRRRLELLYPQAFSFSTRQQDQDFIAELSLTNLSKPVPSPDATVLSRY</sequence>
<dbReference type="PANTHER" id="PTHR34220:SF7">
    <property type="entry name" value="SENSOR HISTIDINE KINASE YPDA"/>
    <property type="match status" value="1"/>
</dbReference>
<evidence type="ECO:0000313" key="4">
    <source>
        <dbReference type="Proteomes" id="UP000659698"/>
    </source>
</evidence>
<dbReference type="InterPro" id="IPR010559">
    <property type="entry name" value="Sig_transdc_His_kin_internal"/>
</dbReference>
<keyword evidence="3" id="KW-0808">Transferase</keyword>
<dbReference type="EMBL" id="JACOAF010000026">
    <property type="protein sequence ID" value="MBC3540209.1"/>
    <property type="molecule type" value="Genomic_DNA"/>
</dbReference>
<dbReference type="InterPro" id="IPR036890">
    <property type="entry name" value="HATPase_C_sf"/>
</dbReference>
<dbReference type="Gene3D" id="3.30.565.10">
    <property type="entry name" value="Histidine kinase-like ATPase, C-terminal domain"/>
    <property type="match status" value="1"/>
</dbReference>
<dbReference type="RefSeq" id="WP_186637397.1">
    <property type="nucleotide sequence ID" value="NZ_JACOAF010000026.1"/>
</dbReference>
<protein>
    <submittedName>
        <fullName evidence="3">Sensor histidine kinase</fullName>
    </submittedName>
</protein>
<feature type="transmembrane region" description="Helical" evidence="1">
    <location>
        <begin position="121"/>
        <end position="143"/>
    </location>
</feature>
<evidence type="ECO:0000259" key="2">
    <source>
        <dbReference type="Pfam" id="PF06580"/>
    </source>
</evidence>
<dbReference type="InterPro" id="IPR050640">
    <property type="entry name" value="Bact_2-comp_sensor_kinase"/>
</dbReference>
<dbReference type="GO" id="GO:0016301">
    <property type="term" value="F:kinase activity"/>
    <property type="evidence" value="ECO:0007669"/>
    <property type="project" value="UniProtKB-KW"/>
</dbReference>
<accession>A0ABR6VSR2</accession>
<reference evidence="3 4" key="1">
    <citation type="journal article" date="2019" name="Int. J. Syst. Evol. Microbiol.">
        <title>Rufibacter sediminis sp. nov., isolated from freshwater lake sediment.</title>
        <authorList>
            <person name="Qu J.H."/>
            <person name="Zhang L.J."/>
            <person name="Fu Y.H."/>
            <person name="Li H.F."/>
        </authorList>
    </citation>
    <scope>NUCLEOTIDE SEQUENCE [LARGE SCALE GENOMIC DNA]</scope>
    <source>
        <strain evidence="3 4">H-1</strain>
    </source>
</reference>
<keyword evidence="1" id="KW-1133">Transmembrane helix</keyword>
<name>A0ABR6VSR2_9BACT</name>
<dbReference type="Proteomes" id="UP000659698">
    <property type="component" value="Unassembled WGS sequence"/>
</dbReference>
<keyword evidence="3" id="KW-0418">Kinase</keyword>
<keyword evidence="4" id="KW-1185">Reference proteome</keyword>
<feature type="transmembrane region" description="Helical" evidence="1">
    <location>
        <begin position="69"/>
        <end position="86"/>
    </location>
</feature>
<evidence type="ECO:0000313" key="3">
    <source>
        <dbReference type="EMBL" id="MBC3540209.1"/>
    </source>
</evidence>
<feature type="domain" description="Signal transduction histidine kinase internal region" evidence="2">
    <location>
        <begin position="163"/>
        <end position="239"/>
    </location>
</feature>
<comment type="caution">
    <text evidence="3">The sequence shown here is derived from an EMBL/GenBank/DDBJ whole genome shotgun (WGS) entry which is preliminary data.</text>
</comment>
<proteinExistence type="predicted"/>
<dbReference type="PANTHER" id="PTHR34220">
    <property type="entry name" value="SENSOR HISTIDINE KINASE YPDA"/>
    <property type="match status" value="1"/>
</dbReference>
<dbReference type="Pfam" id="PF06580">
    <property type="entry name" value="His_kinase"/>
    <property type="match status" value="1"/>
</dbReference>
<feature type="transmembrane region" description="Helical" evidence="1">
    <location>
        <begin position="37"/>
        <end position="57"/>
    </location>
</feature>
<organism evidence="3 4">
    <name type="scientific">Rufibacter sediminis</name>
    <dbReference type="NCBI Taxonomy" id="2762756"/>
    <lineage>
        <taxon>Bacteria</taxon>
        <taxon>Pseudomonadati</taxon>
        <taxon>Bacteroidota</taxon>
        <taxon>Cytophagia</taxon>
        <taxon>Cytophagales</taxon>
        <taxon>Hymenobacteraceae</taxon>
        <taxon>Rufibacter</taxon>
    </lineage>
</organism>
<keyword evidence="1" id="KW-0812">Transmembrane</keyword>
<gene>
    <name evidence="3" type="ORF">H7U12_10995</name>
</gene>
<evidence type="ECO:0000256" key="1">
    <source>
        <dbReference type="SAM" id="Phobius"/>
    </source>
</evidence>